<dbReference type="EMBL" id="OCST01000003">
    <property type="protein sequence ID" value="SOE65586.1"/>
    <property type="molecule type" value="Genomic_DNA"/>
</dbReference>
<dbReference type="InterPro" id="IPR002035">
    <property type="entry name" value="VWF_A"/>
</dbReference>
<feature type="domain" description="VWFA" evidence="2">
    <location>
        <begin position="73"/>
        <end position="204"/>
    </location>
</feature>
<accession>A0A2C8ZKY5</accession>
<dbReference type="SMART" id="SM00327">
    <property type="entry name" value="VWA"/>
    <property type="match status" value="1"/>
</dbReference>
<reference evidence="3 4" key="1">
    <citation type="submission" date="2017-09" db="EMBL/GenBank/DDBJ databases">
        <authorList>
            <person name="Ehlers B."/>
            <person name="Leendertz F.H."/>
        </authorList>
    </citation>
    <scope>NUCLEOTIDE SEQUENCE [LARGE SCALE GENOMIC DNA]</scope>
    <source>
        <strain evidence="3 4">CGMCC 1.05381</strain>
    </source>
</reference>
<keyword evidence="1" id="KW-0472">Membrane</keyword>
<organism evidence="3 4">
    <name type="scientific">Salinibacterium xinjiangense</name>
    <dbReference type="NCBI Taxonomy" id="386302"/>
    <lineage>
        <taxon>Bacteria</taxon>
        <taxon>Bacillati</taxon>
        <taxon>Actinomycetota</taxon>
        <taxon>Actinomycetes</taxon>
        <taxon>Micrococcales</taxon>
        <taxon>Microbacteriaceae</taxon>
        <taxon>Salinibacterium</taxon>
    </lineage>
</organism>
<evidence type="ECO:0000256" key="1">
    <source>
        <dbReference type="SAM" id="Phobius"/>
    </source>
</evidence>
<evidence type="ECO:0000259" key="2">
    <source>
        <dbReference type="PROSITE" id="PS50234"/>
    </source>
</evidence>
<gene>
    <name evidence="3" type="ORF">SAMN06296378_1583</name>
</gene>
<evidence type="ECO:0000313" key="4">
    <source>
        <dbReference type="Proteomes" id="UP000219440"/>
    </source>
</evidence>
<dbReference type="SUPFAM" id="SSF53300">
    <property type="entry name" value="vWA-like"/>
    <property type="match status" value="1"/>
</dbReference>
<proteinExistence type="predicted"/>
<keyword evidence="1" id="KW-0812">Transmembrane</keyword>
<dbReference type="OrthoDB" id="9814325at2"/>
<dbReference type="Proteomes" id="UP000219440">
    <property type="component" value="Unassembled WGS sequence"/>
</dbReference>
<dbReference type="PROSITE" id="PS50234">
    <property type="entry name" value="VWFA"/>
    <property type="match status" value="1"/>
</dbReference>
<dbReference type="CDD" id="cd00198">
    <property type="entry name" value="vWFA"/>
    <property type="match status" value="1"/>
</dbReference>
<evidence type="ECO:0000313" key="3">
    <source>
        <dbReference type="EMBL" id="SOE65586.1"/>
    </source>
</evidence>
<keyword evidence="4" id="KW-1185">Reference proteome</keyword>
<keyword evidence="1" id="KW-1133">Transmembrane helix</keyword>
<dbReference type="AlphaFoldDB" id="A0A2C8ZKY5"/>
<dbReference type="RefSeq" id="WP_097060685.1">
    <property type="nucleotide sequence ID" value="NZ_BMLC01000001.1"/>
</dbReference>
<feature type="transmembrane region" description="Helical" evidence="1">
    <location>
        <begin position="36"/>
        <end position="55"/>
    </location>
</feature>
<name>A0A2C8ZKY5_9MICO</name>
<feature type="transmembrane region" description="Helical" evidence="1">
    <location>
        <begin position="6"/>
        <end position="29"/>
    </location>
</feature>
<dbReference type="InterPro" id="IPR036465">
    <property type="entry name" value="vWFA_dom_sf"/>
</dbReference>
<protein>
    <submittedName>
        <fullName evidence="3">Ca-activated chloride channel family protein</fullName>
    </submittedName>
</protein>
<feature type="transmembrane region" description="Helical" evidence="1">
    <location>
        <begin position="322"/>
        <end position="346"/>
    </location>
</feature>
<dbReference type="Gene3D" id="3.40.50.410">
    <property type="entry name" value="von Willebrand factor, type A domain"/>
    <property type="match status" value="1"/>
</dbReference>
<sequence length="355" mass="37374">MTVNPVAPIWLLAVVGLALAAMTVWQLVVNRRRRRLVILWSSRLLMVALLLVIAVRPTILGEGQGPSASGGLEVYLVVDTTSSMAAEDWDGEGSGSTAAPTRLDGVKADIDSIVRDLNGAQFSLVTFDAVAVQRVPLTSDSSAVLSAASVLRQEVSAYSRGSSIDEPLDLLSGILLDAAAQNPEQRRVLFYFGDGEQTSSAEPQPFDQLAPYIQGGAVLGYGTADGGRMQESNGIDERFFGEEQVPVPTDTPPPSYIQDFSGGTPVEAVSTIDETALKLIASGLGIVYEKRSAATSTALATTGIEVGDLFADDGKPGTVTELYWIFAIPLGLLALLQIVAIGGAIAELRPARRAS</sequence>
<dbReference type="Pfam" id="PF13519">
    <property type="entry name" value="VWA_2"/>
    <property type="match status" value="1"/>
</dbReference>